<dbReference type="Proteomes" id="UP000184363">
    <property type="component" value="Unassembled WGS sequence"/>
</dbReference>
<dbReference type="InterPro" id="IPR051446">
    <property type="entry name" value="HTH_trans_reg/aminotransferase"/>
</dbReference>
<evidence type="ECO:0000256" key="1">
    <source>
        <dbReference type="ARBA" id="ARBA00005384"/>
    </source>
</evidence>
<keyword evidence="2" id="KW-0663">Pyridoxal phosphate</keyword>
<dbReference type="PANTHER" id="PTHR46577">
    <property type="entry name" value="HTH-TYPE TRANSCRIPTIONAL REGULATORY PROTEIN GABR"/>
    <property type="match status" value="1"/>
</dbReference>
<dbReference type="Gene3D" id="3.40.640.10">
    <property type="entry name" value="Type I PLP-dependent aspartate aminotransferase-like (Major domain)"/>
    <property type="match status" value="1"/>
</dbReference>
<keyword evidence="4" id="KW-0238">DNA-binding</keyword>
<sequence>MAIDHEIEQRIGARSFARLLGAWRPPEGRGLAAALADRIRLLVLDGRLPLHTRVPAERELADVLDVSRTTVAAAYESLRADGVLQSRRGSGSWTQLPRNSPGLRPQPFAPSSDQSMYDLAMCALPYPTDELRPMIAEATRDLDAHLAGLGYELDGVPELRAAIADRYTERGLPTTPDQILVTPGAQGALALIVAALTSPGDRVLVEHPTYPNALGAITNRGARPVPVPLVPSEDGSATWDLELGTAAVRDAAPRLMYLIPDCQNPTGAVLDSAGRERVVDLARRTSTPVIVDETLTELWFEEPPPPPVAAHGAVDSPLVLTIGSVSKPFWGGLRVGWIRTSAPMVRRLSAFRATTDLGSPVFEQLLTARLMTRVEETAAARRVELRAACARATERIAQLFPTWRVGRPRGGMCHWVDLGSPDSSRLVIAARRRDVLLAAGPRFGVDGAFERYLRVPFVLRPDRMDEALQRMAAAWAELDRVEPATEPGECSVA</sequence>
<accession>A0A1M6X9B0</accession>
<evidence type="ECO:0000256" key="6">
    <source>
        <dbReference type="SAM" id="MobiDB-lite"/>
    </source>
</evidence>
<dbReference type="InterPro" id="IPR036388">
    <property type="entry name" value="WH-like_DNA-bd_sf"/>
</dbReference>
<feature type="region of interest" description="Disordered" evidence="6">
    <location>
        <begin position="88"/>
        <end position="112"/>
    </location>
</feature>
<evidence type="ECO:0000256" key="5">
    <source>
        <dbReference type="ARBA" id="ARBA00023163"/>
    </source>
</evidence>
<dbReference type="AlphaFoldDB" id="A0A1M6X9B0"/>
<organism evidence="8 9">
    <name type="scientific">Pseudonocardia thermophila</name>
    <dbReference type="NCBI Taxonomy" id="1848"/>
    <lineage>
        <taxon>Bacteria</taxon>
        <taxon>Bacillati</taxon>
        <taxon>Actinomycetota</taxon>
        <taxon>Actinomycetes</taxon>
        <taxon>Pseudonocardiales</taxon>
        <taxon>Pseudonocardiaceae</taxon>
        <taxon>Pseudonocardia</taxon>
    </lineage>
</organism>
<dbReference type="GO" id="GO:0030170">
    <property type="term" value="F:pyridoxal phosphate binding"/>
    <property type="evidence" value="ECO:0007669"/>
    <property type="project" value="InterPro"/>
</dbReference>
<dbReference type="SUPFAM" id="SSF53383">
    <property type="entry name" value="PLP-dependent transferases"/>
    <property type="match status" value="1"/>
</dbReference>
<evidence type="ECO:0000313" key="8">
    <source>
        <dbReference type="EMBL" id="SHL02459.1"/>
    </source>
</evidence>
<proteinExistence type="inferred from homology"/>
<evidence type="ECO:0000256" key="3">
    <source>
        <dbReference type="ARBA" id="ARBA00023015"/>
    </source>
</evidence>
<dbReference type="PROSITE" id="PS50949">
    <property type="entry name" value="HTH_GNTR"/>
    <property type="match status" value="1"/>
</dbReference>
<gene>
    <name evidence="8" type="ORF">SAMN05443637_116109</name>
</gene>
<dbReference type="Pfam" id="PF00392">
    <property type="entry name" value="GntR"/>
    <property type="match status" value="1"/>
</dbReference>
<keyword evidence="3" id="KW-0805">Transcription regulation</keyword>
<name>A0A1M6X9B0_PSETH</name>
<dbReference type="CDD" id="cd07377">
    <property type="entry name" value="WHTH_GntR"/>
    <property type="match status" value="1"/>
</dbReference>
<evidence type="ECO:0000256" key="2">
    <source>
        <dbReference type="ARBA" id="ARBA00022898"/>
    </source>
</evidence>
<keyword evidence="5" id="KW-0804">Transcription</keyword>
<dbReference type="EMBL" id="FRAP01000016">
    <property type="protein sequence ID" value="SHL02459.1"/>
    <property type="molecule type" value="Genomic_DNA"/>
</dbReference>
<dbReference type="STRING" id="1848.SAMN05443637_116109"/>
<comment type="similarity">
    <text evidence="1">In the C-terminal section; belongs to the class-I pyridoxal-phosphate-dependent aminotransferase family.</text>
</comment>
<dbReference type="InterPro" id="IPR004839">
    <property type="entry name" value="Aminotransferase_I/II_large"/>
</dbReference>
<dbReference type="SUPFAM" id="SSF46785">
    <property type="entry name" value="Winged helix' DNA-binding domain"/>
    <property type="match status" value="1"/>
</dbReference>
<evidence type="ECO:0000313" key="9">
    <source>
        <dbReference type="Proteomes" id="UP000184363"/>
    </source>
</evidence>
<protein>
    <submittedName>
        <fullName evidence="8">Transcriptional regulator, GntR family</fullName>
    </submittedName>
</protein>
<dbReference type="InterPro" id="IPR000524">
    <property type="entry name" value="Tscrpt_reg_HTH_GntR"/>
</dbReference>
<dbReference type="InterPro" id="IPR015424">
    <property type="entry name" value="PyrdxlP-dep_Trfase"/>
</dbReference>
<dbReference type="GO" id="GO:0003700">
    <property type="term" value="F:DNA-binding transcription factor activity"/>
    <property type="evidence" value="ECO:0007669"/>
    <property type="project" value="InterPro"/>
</dbReference>
<keyword evidence="9" id="KW-1185">Reference proteome</keyword>
<reference evidence="8 9" key="1">
    <citation type="submission" date="2016-11" db="EMBL/GenBank/DDBJ databases">
        <authorList>
            <person name="Jaros S."/>
            <person name="Januszkiewicz K."/>
            <person name="Wedrychowicz H."/>
        </authorList>
    </citation>
    <scope>NUCLEOTIDE SEQUENCE [LARGE SCALE GENOMIC DNA]</scope>
    <source>
        <strain evidence="8 9">DSM 43832</strain>
    </source>
</reference>
<dbReference type="GO" id="GO:0003677">
    <property type="term" value="F:DNA binding"/>
    <property type="evidence" value="ECO:0007669"/>
    <property type="project" value="UniProtKB-KW"/>
</dbReference>
<dbReference type="RefSeq" id="WP_200804030.1">
    <property type="nucleotide sequence ID" value="NZ_CALGVN010000027.1"/>
</dbReference>
<dbReference type="Gene3D" id="1.10.10.10">
    <property type="entry name" value="Winged helix-like DNA-binding domain superfamily/Winged helix DNA-binding domain"/>
    <property type="match status" value="1"/>
</dbReference>
<dbReference type="SMART" id="SM00345">
    <property type="entry name" value="HTH_GNTR"/>
    <property type="match status" value="1"/>
</dbReference>
<evidence type="ECO:0000256" key="4">
    <source>
        <dbReference type="ARBA" id="ARBA00023125"/>
    </source>
</evidence>
<dbReference type="CDD" id="cd00609">
    <property type="entry name" value="AAT_like"/>
    <property type="match status" value="1"/>
</dbReference>
<dbReference type="InterPro" id="IPR036390">
    <property type="entry name" value="WH_DNA-bd_sf"/>
</dbReference>
<evidence type="ECO:0000259" key="7">
    <source>
        <dbReference type="PROSITE" id="PS50949"/>
    </source>
</evidence>
<feature type="domain" description="HTH gntR-type" evidence="7">
    <location>
        <begin position="29"/>
        <end position="97"/>
    </location>
</feature>
<dbReference type="PANTHER" id="PTHR46577:SF1">
    <property type="entry name" value="HTH-TYPE TRANSCRIPTIONAL REGULATORY PROTEIN GABR"/>
    <property type="match status" value="1"/>
</dbReference>
<dbReference type="InterPro" id="IPR015421">
    <property type="entry name" value="PyrdxlP-dep_Trfase_major"/>
</dbReference>
<dbReference type="Pfam" id="PF00155">
    <property type="entry name" value="Aminotran_1_2"/>
    <property type="match status" value="1"/>
</dbReference>
<dbReference type="PRINTS" id="PR00035">
    <property type="entry name" value="HTHGNTR"/>
</dbReference>
<feature type="compositionally biased region" description="Polar residues" evidence="6">
    <location>
        <begin position="88"/>
        <end position="98"/>
    </location>
</feature>